<protein>
    <recommendedName>
        <fullName evidence="6 7">Glucose-methanol-choline oxidoreductase N-terminal domain-containing protein</fullName>
    </recommendedName>
</protein>
<accession>D8SAJ9</accession>
<keyword evidence="4" id="KW-1015">Disulfide bond</keyword>
<dbReference type="GO" id="GO:0016614">
    <property type="term" value="F:oxidoreductase activity, acting on CH-OH group of donors"/>
    <property type="evidence" value="ECO:0007669"/>
    <property type="project" value="InterPro"/>
</dbReference>
<keyword evidence="9" id="KW-1185">Reference proteome</keyword>
<dbReference type="Gene3D" id="3.30.410.40">
    <property type="match status" value="1"/>
</dbReference>
<evidence type="ECO:0000256" key="1">
    <source>
        <dbReference type="ARBA" id="ARBA00010790"/>
    </source>
</evidence>
<evidence type="ECO:0000259" key="6">
    <source>
        <dbReference type="PROSITE" id="PS00623"/>
    </source>
</evidence>
<dbReference type="GO" id="GO:0050660">
    <property type="term" value="F:flavin adenine dinucleotide binding"/>
    <property type="evidence" value="ECO:0007669"/>
    <property type="project" value="InterPro"/>
</dbReference>
<dbReference type="InterPro" id="IPR012132">
    <property type="entry name" value="GMC_OxRdtase"/>
</dbReference>
<dbReference type="Gene3D" id="3.50.50.60">
    <property type="entry name" value="FAD/NAD(P)-binding domain"/>
    <property type="match status" value="1"/>
</dbReference>
<dbReference type="Pfam" id="PF05199">
    <property type="entry name" value="GMC_oxred_C"/>
    <property type="match status" value="1"/>
</dbReference>
<dbReference type="Pfam" id="PF00732">
    <property type="entry name" value="GMC_oxred_N"/>
    <property type="match status" value="1"/>
</dbReference>
<dbReference type="eggNOG" id="KOG1238">
    <property type="taxonomic scope" value="Eukaryota"/>
</dbReference>
<evidence type="ECO:0000256" key="3">
    <source>
        <dbReference type="PIRSR" id="PIRSR000137-2"/>
    </source>
</evidence>
<dbReference type="SUPFAM" id="SSF51905">
    <property type="entry name" value="FAD/NAD(P)-binding domain"/>
    <property type="match status" value="1"/>
</dbReference>
<evidence type="ECO:0000256" key="5">
    <source>
        <dbReference type="RuleBase" id="RU003968"/>
    </source>
</evidence>
<comment type="similarity">
    <text evidence="1 5">Belongs to the GMC oxidoreductase family.</text>
</comment>
<feature type="domain" description="Glucose-methanol-choline oxidoreductase N-terminal" evidence="6">
    <location>
        <begin position="84"/>
        <end position="107"/>
    </location>
</feature>
<dbReference type="PANTHER" id="PTHR45968">
    <property type="entry name" value="OSJNBA0019K04.7 PROTEIN"/>
    <property type="match status" value="1"/>
</dbReference>
<dbReference type="KEGG" id="smo:SELMODRAFT_112603"/>
<feature type="binding site" evidence="3">
    <location>
        <position position="86"/>
    </location>
    <ligand>
        <name>FAD</name>
        <dbReference type="ChEBI" id="CHEBI:57692"/>
    </ligand>
</feature>
<evidence type="ECO:0000256" key="4">
    <source>
        <dbReference type="PIRSR" id="PIRSR000137-3"/>
    </source>
</evidence>
<dbReference type="PROSITE" id="PS00623">
    <property type="entry name" value="GMC_OXRED_1"/>
    <property type="match status" value="1"/>
</dbReference>
<dbReference type="InParanoid" id="D8SAJ9"/>
<feature type="domain" description="Glucose-methanol-choline oxidoreductase N-terminal" evidence="7">
    <location>
        <begin position="239"/>
        <end position="253"/>
    </location>
</feature>
<dbReference type="PROSITE" id="PS00624">
    <property type="entry name" value="GMC_OXRED_2"/>
    <property type="match status" value="1"/>
</dbReference>
<sequence length="481" mass="51054">MSEPSVQLKWNSYDYIIVGGGTAGCPLAATLSQRFKVLVLERGGFPDPISTRRDSFLLTYENQLGSNTLVQGFVSTDGVRNGRARVLGGGSSINAGFYNRASPQTIADMGLDGSLANASFQWVERIVASFPELGPYQRAFRQSLLEAGVTPDNGASYDFQVGTQTGGTNFDSQGFRRPASNLFVYGNRTNLDVLLYAQVELILFKGLRAYGVRYTDFLGLPHTALLSRHPKSEVILCAGALGSPQLLLLSGIGPADHLTAMGIKVVLNATGVGQQMRDNPTTRLVILSPSPVESSLVQAVGITAAFGTYIEAASGAAAAAIPGAPVEYILQKAAGPLSVGKLVLGSTNVRDNPIVTFNYFQNPQDLATCVAGVNRVEEAVLTNAFRPFVFDIQPLPSGGTVGSPNRRNPAFAPTLNATIATYCVTNVATIWHYHGGCVVGQVVDSDYKVLGTQGLRVVDGSTFVFSPGTNPQATVMMLGRY</sequence>
<name>D8SAJ9_SELML</name>
<evidence type="ECO:0000259" key="7">
    <source>
        <dbReference type="PROSITE" id="PS00624"/>
    </source>
</evidence>
<dbReference type="EMBL" id="GL377609">
    <property type="protein sequence ID" value="EFJ18611.1"/>
    <property type="molecule type" value="Genomic_DNA"/>
</dbReference>
<proteinExistence type="inferred from homology"/>
<feature type="binding site" evidence="3">
    <location>
        <begin position="431"/>
        <end position="432"/>
    </location>
    <ligand>
        <name>FAD</name>
        <dbReference type="ChEBI" id="CHEBI:57692"/>
    </ligand>
</feature>
<comment type="cofactor">
    <cofactor evidence="3">
        <name>FAD</name>
        <dbReference type="ChEBI" id="CHEBI:57692"/>
    </cofactor>
</comment>
<organism evidence="9">
    <name type="scientific">Selaginella moellendorffii</name>
    <name type="common">Spikemoss</name>
    <dbReference type="NCBI Taxonomy" id="88036"/>
    <lineage>
        <taxon>Eukaryota</taxon>
        <taxon>Viridiplantae</taxon>
        <taxon>Streptophyta</taxon>
        <taxon>Embryophyta</taxon>
        <taxon>Tracheophyta</taxon>
        <taxon>Lycopodiopsida</taxon>
        <taxon>Selaginellales</taxon>
        <taxon>Selaginellaceae</taxon>
        <taxon>Selaginella</taxon>
    </lineage>
</organism>
<dbReference type="InterPro" id="IPR036188">
    <property type="entry name" value="FAD/NAD-bd_sf"/>
</dbReference>
<evidence type="ECO:0000313" key="9">
    <source>
        <dbReference type="Proteomes" id="UP000001514"/>
    </source>
</evidence>
<dbReference type="STRING" id="88036.D8SAJ9"/>
<feature type="disulfide bond" evidence="4">
    <location>
        <begin position="369"/>
        <end position="423"/>
    </location>
</feature>
<dbReference type="InterPro" id="IPR007867">
    <property type="entry name" value="GMC_OxRtase_C"/>
</dbReference>
<dbReference type="OMA" id="DANWRVK"/>
<gene>
    <name evidence="8" type="ORF">SELMODRAFT_112603</name>
</gene>
<reference evidence="8 9" key="1">
    <citation type="journal article" date="2011" name="Science">
        <title>The Selaginella genome identifies genetic changes associated with the evolution of vascular plants.</title>
        <authorList>
            <person name="Banks J.A."/>
            <person name="Nishiyama T."/>
            <person name="Hasebe M."/>
            <person name="Bowman J.L."/>
            <person name="Gribskov M."/>
            <person name="dePamphilis C."/>
            <person name="Albert V.A."/>
            <person name="Aono N."/>
            <person name="Aoyama T."/>
            <person name="Ambrose B.A."/>
            <person name="Ashton N.W."/>
            <person name="Axtell M.J."/>
            <person name="Barker E."/>
            <person name="Barker M.S."/>
            <person name="Bennetzen J.L."/>
            <person name="Bonawitz N.D."/>
            <person name="Chapple C."/>
            <person name="Cheng C."/>
            <person name="Correa L.G."/>
            <person name="Dacre M."/>
            <person name="DeBarry J."/>
            <person name="Dreyer I."/>
            <person name="Elias M."/>
            <person name="Engstrom E.M."/>
            <person name="Estelle M."/>
            <person name="Feng L."/>
            <person name="Finet C."/>
            <person name="Floyd S.K."/>
            <person name="Frommer W.B."/>
            <person name="Fujita T."/>
            <person name="Gramzow L."/>
            <person name="Gutensohn M."/>
            <person name="Harholt J."/>
            <person name="Hattori M."/>
            <person name="Heyl A."/>
            <person name="Hirai T."/>
            <person name="Hiwatashi Y."/>
            <person name="Ishikawa M."/>
            <person name="Iwata M."/>
            <person name="Karol K.G."/>
            <person name="Koehler B."/>
            <person name="Kolukisaoglu U."/>
            <person name="Kubo M."/>
            <person name="Kurata T."/>
            <person name="Lalonde S."/>
            <person name="Li K."/>
            <person name="Li Y."/>
            <person name="Litt A."/>
            <person name="Lyons E."/>
            <person name="Manning G."/>
            <person name="Maruyama T."/>
            <person name="Michael T.P."/>
            <person name="Mikami K."/>
            <person name="Miyazaki S."/>
            <person name="Morinaga S."/>
            <person name="Murata T."/>
            <person name="Mueller-Roeber B."/>
            <person name="Nelson D.R."/>
            <person name="Obara M."/>
            <person name="Oguri Y."/>
            <person name="Olmstead R.G."/>
            <person name="Onodera N."/>
            <person name="Petersen B.L."/>
            <person name="Pils B."/>
            <person name="Prigge M."/>
            <person name="Rensing S.A."/>
            <person name="Riano-Pachon D.M."/>
            <person name="Roberts A.W."/>
            <person name="Sato Y."/>
            <person name="Scheller H.V."/>
            <person name="Schulz B."/>
            <person name="Schulz C."/>
            <person name="Shakirov E.V."/>
            <person name="Shibagaki N."/>
            <person name="Shinohara N."/>
            <person name="Shippen D.E."/>
            <person name="Soerensen I."/>
            <person name="Sotooka R."/>
            <person name="Sugimoto N."/>
            <person name="Sugita M."/>
            <person name="Sumikawa N."/>
            <person name="Tanurdzic M."/>
            <person name="Theissen G."/>
            <person name="Ulvskov P."/>
            <person name="Wakazuki S."/>
            <person name="Weng J.K."/>
            <person name="Willats W.W."/>
            <person name="Wipf D."/>
            <person name="Wolf P.G."/>
            <person name="Yang L."/>
            <person name="Zimmer A.D."/>
            <person name="Zhu Q."/>
            <person name="Mitros T."/>
            <person name="Hellsten U."/>
            <person name="Loque D."/>
            <person name="Otillar R."/>
            <person name="Salamov A."/>
            <person name="Schmutz J."/>
            <person name="Shapiro H."/>
            <person name="Lindquist E."/>
            <person name="Lucas S."/>
            <person name="Rokhsar D."/>
            <person name="Grigoriev I.V."/>
        </authorList>
    </citation>
    <scope>NUCLEOTIDE SEQUENCE [LARGE SCALE GENOMIC DNA]</scope>
</reference>
<dbReference type="AlphaFoldDB" id="D8SAJ9"/>
<dbReference type="InterPro" id="IPR051871">
    <property type="entry name" value="GMC_Oxidoreductase-Related"/>
</dbReference>
<keyword evidence="2" id="KW-0732">Signal</keyword>
<dbReference type="Gramene" id="EFJ18611">
    <property type="protein sequence ID" value="EFJ18611"/>
    <property type="gene ID" value="SELMODRAFT_112603"/>
</dbReference>
<keyword evidence="5" id="KW-0285">Flavoprotein</keyword>
<feature type="binding site" evidence="3">
    <location>
        <begin position="471"/>
        <end position="472"/>
    </location>
    <ligand>
        <name>FAD</name>
        <dbReference type="ChEBI" id="CHEBI:57692"/>
    </ligand>
</feature>
<feature type="binding site" evidence="3">
    <location>
        <position position="460"/>
    </location>
    <ligand>
        <name>FAD</name>
        <dbReference type="ChEBI" id="CHEBI:57692"/>
    </ligand>
</feature>
<dbReference type="PIRSF" id="PIRSF000137">
    <property type="entry name" value="Alcohol_oxidase"/>
    <property type="match status" value="1"/>
</dbReference>
<dbReference type="Proteomes" id="UP000001514">
    <property type="component" value="Unassembled WGS sequence"/>
</dbReference>
<evidence type="ECO:0000256" key="2">
    <source>
        <dbReference type="ARBA" id="ARBA00022729"/>
    </source>
</evidence>
<dbReference type="OrthoDB" id="269227at2759"/>
<feature type="binding site" evidence="3">
    <location>
        <position position="199"/>
    </location>
    <ligand>
        <name>FAD</name>
        <dbReference type="ChEBI" id="CHEBI:57692"/>
    </ligand>
</feature>
<keyword evidence="3 5" id="KW-0274">FAD</keyword>
<dbReference type="PANTHER" id="PTHR45968:SF3">
    <property type="entry name" value="OS04G0573100 PROTEIN"/>
    <property type="match status" value="1"/>
</dbReference>
<evidence type="ECO:0000313" key="8">
    <source>
        <dbReference type="EMBL" id="EFJ18611.1"/>
    </source>
</evidence>
<dbReference type="HOGENOM" id="CLU_026750_0_0_1"/>
<dbReference type="SUPFAM" id="SSF54373">
    <property type="entry name" value="FAD-linked reductases, C-terminal domain"/>
    <property type="match status" value="1"/>
</dbReference>
<dbReference type="InterPro" id="IPR000172">
    <property type="entry name" value="GMC_OxRdtase_N"/>
</dbReference>